<feature type="chain" id="PRO_5009288602" description="TonB protein C-terminal" evidence="1">
    <location>
        <begin position="22"/>
        <end position="170"/>
    </location>
</feature>
<reference evidence="3" key="1">
    <citation type="submission" date="2016-10" db="EMBL/GenBank/DDBJ databases">
        <authorList>
            <person name="Varghese N."/>
            <person name="Submissions S."/>
        </authorList>
    </citation>
    <scope>NUCLEOTIDE SEQUENCE [LARGE SCALE GENOMIC DNA]</scope>
    <source>
        <strain evidence="3">DSM 22361</strain>
    </source>
</reference>
<dbReference type="Proteomes" id="UP000236731">
    <property type="component" value="Unassembled WGS sequence"/>
</dbReference>
<evidence type="ECO:0000256" key="1">
    <source>
        <dbReference type="SAM" id="SignalP"/>
    </source>
</evidence>
<proteinExistence type="predicted"/>
<name>A0A1H5WRC1_9SPHI</name>
<protein>
    <recommendedName>
        <fullName evidence="4">TonB protein C-terminal</fullName>
    </recommendedName>
</protein>
<dbReference type="RefSeq" id="WP_146060594.1">
    <property type="nucleotide sequence ID" value="NZ_CP049246.1"/>
</dbReference>
<sequence>MRKIKYLIAVLFLLQLFSLSAQTNMTVGEFEYDDIKFIVTSHESFYLIRPAESTNILANPETIDDYPTERVRELIKIDGSTDWKSYVKELSDWNQVVGRGESIIAHFRCNGNGEILSLAFSTDKSTKFRNISIGMLYKMIMDKSNLKFTSPNDMHKKMNQINFSIIYDIE</sequence>
<evidence type="ECO:0000313" key="2">
    <source>
        <dbReference type="EMBL" id="SEG01843.1"/>
    </source>
</evidence>
<dbReference type="AlphaFoldDB" id="A0A1H5WRC1"/>
<gene>
    <name evidence="2" type="ORF">SAMN05421877_104135</name>
</gene>
<feature type="signal peptide" evidence="1">
    <location>
        <begin position="1"/>
        <end position="21"/>
    </location>
</feature>
<organism evidence="2 3">
    <name type="scientific">Sphingobacterium lactis</name>
    <dbReference type="NCBI Taxonomy" id="797291"/>
    <lineage>
        <taxon>Bacteria</taxon>
        <taxon>Pseudomonadati</taxon>
        <taxon>Bacteroidota</taxon>
        <taxon>Sphingobacteriia</taxon>
        <taxon>Sphingobacteriales</taxon>
        <taxon>Sphingobacteriaceae</taxon>
        <taxon>Sphingobacterium</taxon>
    </lineage>
</organism>
<evidence type="ECO:0008006" key="4">
    <source>
        <dbReference type="Google" id="ProtNLM"/>
    </source>
</evidence>
<keyword evidence="3" id="KW-1185">Reference proteome</keyword>
<evidence type="ECO:0000313" key="3">
    <source>
        <dbReference type="Proteomes" id="UP000236731"/>
    </source>
</evidence>
<dbReference type="EMBL" id="FNUT01000004">
    <property type="protein sequence ID" value="SEG01843.1"/>
    <property type="molecule type" value="Genomic_DNA"/>
</dbReference>
<accession>A0A1H5WRC1</accession>
<keyword evidence="1" id="KW-0732">Signal</keyword>
<dbReference type="OrthoDB" id="9783572at2"/>